<protein>
    <submittedName>
        <fullName evidence="2">Uncharacterized protein</fullName>
    </submittedName>
</protein>
<keyword evidence="1" id="KW-1133">Transmembrane helix</keyword>
<dbReference type="AlphaFoldDB" id="A0A838AG00"/>
<feature type="transmembrane region" description="Helical" evidence="1">
    <location>
        <begin position="56"/>
        <end position="73"/>
    </location>
</feature>
<name>A0A838AG00_9PSEU</name>
<feature type="transmembrane region" description="Helical" evidence="1">
    <location>
        <begin position="21"/>
        <end position="44"/>
    </location>
</feature>
<evidence type="ECO:0000313" key="3">
    <source>
        <dbReference type="Proteomes" id="UP000582974"/>
    </source>
</evidence>
<keyword evidence="1" id="KW-0472">Membrane</keyword>
<feature type="transmembrane region" description="Helical" evidence="1">
    <location>
        <begin position="136"/>
        <end position="155"/>
    </location>
</feature>
<organism evidence="2 3">
    <name type="scientific">Haloechinothrix aidingensis</name>
    <dbReference type="NCBI Taxonomy" id="2752311"/>
    <lineage>
        <taxon>Bacteria</taxon>
        <taxon>Bacillati</taxon>
        <taxon>Actinomycetota</taxon>
        <taxon>Actinomycetes</taxon>
        <taxon>Pseudonocardiales</taxon>
        <taxon>Pseudonocardiaceae</taxon>
        <taxon>Haloechinothrix</taxon>
    </lineage>
</organism>
<reference evidence="2 3" key="1">
    <citation type="submission" date="2020-07" db="EMBL/GenBank/DDBJ databases">
        <title>Genome of Haloechinothrix sp.</title>
        <authorList>
            <person name="Tang S.-K."/>
            <person name="Yang L."/>
            <person name="Zhu W.-Y."/>
        </authorList>
    </citation>
    <scope>NUCLEOTIDE SEQUENCE [LARGE SCALE GENOMIC DNA]</scope>
    <source>
        <strain evidence="2 3">YIM 98757</strain>
    </source>
</reference>
<feature type="transmembrane region" description="Helical" evidence="1">
    <location>
        <begin position="112"/>
        <end position="130"/>
    </location>
</feature>
<dbReference type="Proteomes" id="UP000582974">
    <property type="component" value="Unassembled WGS sequence"/>
</dbReference>
<keyword evidence="3" id="KW-1185">Reference proteome</keyword>
<evidence type="ECO:0000256" key="1">
    <source>
        <dbReference type="SAM" id="Phobius"/>
    </source>
</evidence>
<proteinExistence type="predicted"/>
<dbReference type="EMBL" id="JACCKD010000009">
    <property type="protein sequence ID" value="MBA0128057.1"/>
    <property type="molecule type" value="Genomic_DNA"/>
</dbReference>
<gene>
    <name evidence="2" type="ORF">H0B56_21135</name>
</gene>
<evidence type="ECO:0000313" key="2">
    <source>
        <dbReference type="EMBL" id="MBA0128057.1"/>
    </source>
</evidence>
<accession>A0A838AG00</accession>
<keyword evidence="1" id="KW-0812">Transmembrane</keyword>
<comment type="caution">
    <text evidence="2">The sequence shown here is derived from an EMBL/GenBank/DDBJ whole genome shotgun (WGS) entry which is preliminary data.</text>
</comment>
<dbReference type="RefSeq" id="WP_180894847.1">
    <property type="nucleotide sequence ID" value="NZ_JACCKD010000009.1"/>
</dbReference>
<sequence length="325" mass="35543">MPSSDHIGWPATWRLLANPGAIAFKAVMVVFSATSVALVGWIAAHVWRTGDIAESMFFALLGAPILTAFWHLYESTFQLHKRGSDALAITTTESGTRGLKIPYSLRRHHGKMALAAYYAIVLVAATVALIRAGEPAIAPIISGMFAFLAALYFVLKYTGKLPNGHVLVTPDSVIHFDSSFRTVLPWIESADEESGITRIGALSGTGATISLGAVEFHSFERVQVNRLWRLRQYPVMTDQTKRPVSPTIFIPGENLDANPALVLSILLFYARNPGARDELGTEAALQRARSANFGSATGSWEWWGGILGMSAREAEQHIRQRRHSS</sequence>